<reference evidence="2" key="1">
    <citation type="journal article" date="2020" name="G3 (Bethesda)">
        <title>High-Quality Assemblies for Three Invasive Social Wasps from the &lt;i&gt;Vespula&lt;/i&gt; Genus.</title>
        <authorList>
            <person name="Harrop T.W.R."/>
            <person name="Guhlin J."/>
            <person name="McLaughlin G.M."/>
            <person name="Permina E."/>
            <person name="Stockwell P."/>
            <person name="Gilligan J."/>
            <person name="Le Lec M.F."/>
            <person name="Gruber M.A.M."/>
            <person name="Quinn O."/>
            <person name="Lovegrove M."/>
            <person name="Duncan E.J."/>
            <person name="Remnant E.J."/>
            <person name="Van Eeckhoven J."/>
            <person name="Graham B."/>
            <person name="Knapp R.A."/>
            <person name="Langford K.W."/>
            <person name="Kronenberg Z."/>
            <person name="Press M.O."/>
            <person name="Eacker S.M."/>
            <person name="Wilson-Rankin E.E."/>
            <person name="Purcell J."/>
            <person name="Lester P.J."/>
            <person name="Dearden P.K."/>
        </authorList>
    </citation>
    <scope>NUCLEOTIDE SEQUENCE</scope>
    <source>
        <strain evidence="2">Linc-1</strain>
    </source>
</reference>
<feature type="compositionally biased region" description="Acidic residues" evidence="1">
    <location>
        <begin position="82"/>
        <end position="101"/>
    </location>
</feature>
<dbReference type="AlphaFoldDB" id="A0A834J626"/>
<name>A0A834J626_VESGE</name>
<evidence type="ECO:0000256" key="1">
    <source>
        <dbReference type="SAM" id="MobiDB-lite"/>
    </source>
</evidence>
<dbReference type="Proteomes" id="UP000617340">
    <property type="component" value="Unassembled WGS sequence"/>
</dbReference>
<comment type="caution">
    <text evidence="2">The sequence shown here is derived from an EMBL/GenBank/DDBJ whole genome shotgun (WGS) entry which is preliminary data.</text>
</comment>
<organism evidence="2 3">
    <name type="scientific">Vespula germanica</name>
    <name type="common">German yellow jacket</name>
    <name type="synonym">Paravespula germanica</name>
    <dbReference type="NCBI Taxonomy" id="30212"/>
    <lineage>
        <taxon>Eukaryota</taxon>
        <taxon>Metazoa</taxon>
        <taxon>Ecdysozoa</taxon>
        <taxon>Arthropoda</taxon>
        <taxon>Hexapoda</taxon>
        <taxon>Insecta</taxon>
        <taxon>Pterygota</taxon>
        <taxon>Neoptera</taxon>
        <taxon>Endopterygota</taxon>
        <taxon>Hymenoptera</taxon>
        <taxon>Apocrita</taxon>
        <taxon>Aculeata</taxon>
        <taxon>Vespoidea</taxon>
        <taxon>Vespidae</taxon>
        <taxon>Vespinae</taxon>
        <taxon>Vespula</taxon>
    </lineage>
</organism>
<sequence length="115" mass="13724">MVWDDAGRRRGKRRDRNGASLNVIEEEDYEKRKKYVMLTIPEVTDSKINKKEKKGYPRAEIMDVGEISPPSYSVLLPNYEQEKEDEEEEDEEEEEEEEEEDIYLVRTLRIAWGPR</sequence>
<evidence type="ECO:0000313" key="3">
    <source>
        <dbReference type="Proteomes" id="UP000617340"/>
    </source>
</evidence>
<protein>
    <submittedName>
        <fullName evidence="2">Uncharacterized protein</fullName>
    </submittedName>
</protein>
<feature type="region of interest" description="Disordered" evidence="1">
    <location>
        <begin position="78"/>
        <end position="101"/>
    </location>
</feature>
<proteinExistence type="predicted"/>
<accession>A0A834J626</accession>
<gene>
    <name evidence="2" type="ORF">HZH68_015537</name>
</gene>
<evidence type="ECO:0000313" key="2">
    <source>
        <dbReference type="EMBL" id="KAF7382618.1"/>
    </source>
</evidence>
<dbReference type="EMBL" id="JACSDZ010000020">
    <property type="protein sequence ID" value="KAF7382618.1"/>
    <property type="molecule type" value="Genomic_DNA"/>
</dbReference>
<keyword evidence="3" id="KW-1185">Reference proteome</keyword>